<accession>A0A2W5V1S0</accession>
<comment type="caution">
    <text evidence="1">The sequence shown here is derived from an EMBL/GenBank/DDBJ whole genome shotgun (WGS) entry which is preliminary data.</text>
</comment>
<dbReference type="AlphaFoldDB" id="A0A2W5V1S0"/>
<sequence length="266" mass="29485">MRVFLFTLVLLSGCSRDFKPPTDSVLLPLADRQWDPEAPQEGWCGETSIQLAAGWYGAFVSQAKVNALGQPKTPDLWEHDVPTALRALNMRFERGPKSRAALLTFMVEQLRLGRPVVLGTKIIPTDHPEWHVDHLVLAVGFSPEGLIIDTNVEDGQLTVSWAGLQSAEGDKTYSLVNQSGEVFGFAVTGFYEPSPLPVRVSIAEQRADQATVDVVVPELREGLSYELLRNGEVLEQFTAKKPERKLRTVVPVNEVARFTARYATTK</sequence>
<name>A0A2W5V1S0_9BACT</name>
<dbReference type="Proteomes" id="UP000249061">
    <property type="component" value="Unassembled WGS sequence"/>
</dbReference>
<dbReference type="EMBL" id="QFQP01000068">
    <property type="protein sequence ID" value="PZR03911.1"/>
    <property type="molecule type" value="Genomic_DNA"/>
</dbReference>
<evidence type="ECO:0000313" key="2">
    <source>
        <dbReference type="Proteomes" id="UP000249061"/>
    </source>
</evidence>
<evidence type="ECO:0008006" key="3">
    <source>
        <dbReference type="Google" id="ProtNLM"/>
    </source>
</evidence>
<organism evidence="1 2">
    <name type="scientific">Archangium gephyra</name>
    <dbReference type="NCBI Taxonomy" id="48"/>
    <lineage>
        <taxon>Bacteria</taxon>
        <taxon>Pseudomonadati</taxon>
        <taxon>Myxococcota</taxon>
        <taxon>Myxococcia</taxon>
        <taxon>Myxococcales</taxon>
        <taxon>Cystobacterineae</taxon>
        <taxon>Archangiaceae</taxon>
        <taxon>Archangium</taxon>
    </lineage>
</organism>
<proteinExistence type="predicted"/>
<reference evidence="1 2" key="1">
    <citation type="submission" date="2017-08" db="EMBL/GenBank/DDBJ databases">
        <title>Infants hospitalized years apart are colonized by the same room-sourced microbial strains.</title>
        <authorList>
            <person name="Brooks B."/>
            <person name="Olm M.R."/>
            <person name="Firek B.A."/>
            <person name="Baker R."/>
            <person name="Thomas B.C."/>
            <person name="Morowitz M.J."/>
            <person name="Banfield J.F."/>
        </authorList>
    </citation>
    <scope>NUCLEOTIDE SEQUENCE [LARGE SCALE GENOMIC DNA]</scope>
    <source>
        <strain evidence="1">S2_003_000_R2_14</strain>
    </source>
</reference>
<protein>
    <recommendedName>
        <fullName evidence="3">Peptidase C39-like domain-containing protein</fullName>
    </recommendedName>
</protein>
<gene>
    <name evidence="1" type="ORF">DI536_35155</name>
</gene>
<evidence type="ECO:0000313" key="1">
    <source>
        <dbReference type="EMBL" id="PZR03911.1"/>
    </source>
</evidence>